<keyword evidence="8" id="KW-0464">Manganese</keyword>
<comment type="subunit">
    <text evidence="9">Homodimer, forms a heterotetramer with a Cas2 homodimer.</text>
</comment>
<evidence type="ECO:0000256" key="4">
    <source>
        <dbReference type="ARBA" id="ARBA00022801"/>
    </source>
</evidence>
<dbReference type="InterPro" id="IPR002729">
    <property type="entry name" value="CRISPR-assoc_Cas1"/>
</dbReference>
<keyword evidence="4" id="KW-0378">Hydrolase</keyword>
<dbReference type="InterPro" id="IPR050646">
    <property type="entry name" value="Cas1"/>
</dbReference>
<keyword evidence="1" id="KW-0540">Nuclease</keyword>
<sequence length="194" mass="21675">MNSRKSPRDTKADKRLFQAVVLVVRSGDPDNYEAQAARKYWPRIMAEMDEHFKRDSASAGLNGWLNYGYAVLRAGAARSILSAGLHPSLSVHHESRGEALRLASDIMEPFRPWVDLTVRRRALRQMENLSDLNRDNKAAIIEVLNLDLRTAHGASPVQSCLNRLCQSFARICLGEQSKLYLPDGLLFNPTGGGE</sequence>
<evidence type="ECO:0000256" key="7">
    <source>
        <dbReference type="ARBA" id="ARBA00023125"/>
    </source>
</evidence>
<keyword evidence="6" id="KW-0051">Antiviral defense</keyword>
<dbReference type="Gene3D" id="1.20.120.920">
    <property type="entry name" value="CRISPR-associated endonuclease Cas1, C-terminal domain"/>
    <property type="match status" value="1"/>
</dbReference>
<dbReference type="RefSeq" id="WP_369314606.1">
    <property type="nucleotide sequence ID" value="NZ_JBEHZE010000002.1"/>
</dbReference>
<dbReference type="PANTHER" id="PTHR34353">
    <property type="entry name" value="CRISPR-ASSOCIATED ENDONUCLEASE CAS1 1"/>
    <property type="match status" value="1"/>
</dbReference>
<evidence type="ECO:0000256" key="2">
    <source>
        <dbReference type="ARBA" id="ARBA00022723"/>
    </source>
</evidence>
<dbReference type="InterPro" id="IPR019855">
    <property type="entry name" value="CRISPR-assoc_Cas1_NMENI"/>
</dbReference>
<evidence type="ECO:0000256" key="5">
    <source>
        <dbReference type="ARBA" id="ARBA00022842"/>
    </source>
</evidence>
<keyword evidence="2" id="KW-0479">Metal-binding</keyword>
<protein>
    <submittedName>
        <fullName evidence="10">Type II CRISPR-associated endonuclease Cas1</fullName>
    </submittedName>
</protein>
<evidence type="ECO:0000256" key="6">
    <source>
        <dbReference type="ARBA" id="ARBA00023118"/>
    </source>
</evidence>
<dbReference type="Pfam" id="PF01867">
    <property type="entry name" value="Cas_Cas1"/>
    <property type="match status" value="1"/>
</dbReference>
<name>A0ABV3Z6Y4_9PROT</name>
<keyword evidence="11" id="KW-1185">Reference proteome</keyword>
<keyword evidence="3 10" id="KW-0255">Endonuclease</keyword>
<evidence type="ECO:0000313" key="10">
    <source>
        <dbReference type="EMBL" id="MEX6634560.1"/>
    </source>
</evidence>
<dbReference type="InterPro" id="IPR042206">
    <property type="entry name" value="CRISPR-assoc_Cas1_C"/>
</dbReference>
<keyword evidence="7" id="KW-0238">DNA-binding</keyword>
<keyword evidence="5" id="KW-0460">Magnesium</keyword>
<dbReference type="EMBL" id="JBEHZE010000002">
    <property type="protein sequence ID" value="MEX6634560.1"/>
    <property type="molecule type" value="Genomic_DNA"/>
</dbReference>
<evidence type="ECO:0000256" key="9">
    <source>
        <dbReference type="ARBA" id="ARBA00038592"/>
    </source>
</evidence>
<reference evidence="10 11" key="1">
    <citation type="submission" date="2024-05" db="EMBL/GenBank/DDBJ databases">
        <title>Three bacterial strains, DH-69, EH-24, and ECK-19 isolated from coastal sediments.</title>
        <authorList>
            <person name="Ye Y.-Q."/>
            <person name="Du Z.-J."/>
        </authorList>
    </citation>
    <scope>NUCLEOTIDE SEQUENCE [LARGE SCALE GENOMIC DNA]</scope>
    <source>
        <strain evidence="10 11">ECK-19</strain>
    </source>
</reference>
<evidence type="ECO:0000256" key="3">
    <source>
        <dbReference type="ARBA" id="ARBA00022759"/>
    </source>
</evidence>
<dbReference type="Proteomes" id="UP001560685">
    <property type="component" value="Unassembled WGS sequence"/>
</dbReference>
<gene>
    <name evidence="10" type="primary">cas1</name>
    <name evidence="10" type="ORF">ABFZ84_13480</name>
</gene>
<dbReference type="NCBIfam" id="TIGR03639">
    <property type="entry name" value="cas1_NMENI"/>
    <property type="match status" value="1"/>
</dbReference>
<accession>A0ABV3Z6Y4</accession>
<evidence type="ECO:0000256" key="8">
    <source>
        <dbReference type="ARBA" id="ARBA00023211"/>
    </source>
</evidence>
<organism evidence="10 11">
    <name type="scientific">Hyphococcus lacteus</name>
    <dbReference type="NCBI Taxonomy" id="3143536"/>
    <lineage>
        <taxon>Bacteria</taxon>
        <taxon>Pseudomonadati</taxon>
        <taxon>Pseudomonadota</taxon>
        <taxon>Alphaproteobacteria</taxon>
        <taxon>Parvularculales</taxon>
        <taxon>Parvularculaceae</taxon>
        <taxon>Hyphococcus</taxon>
    </lineage>
</organism>
<dbReference type="PANTHER" id="PTHR34353:SF2">
    <property type="entry name" value="CRISPR-ASSOCIATED ENDONUCLEASE CAS1 1"/>
    <property type="match status" value="1"/>
</dbReference>
<comment type="caution">
    <text evidence="10">The sequence shown here is derived from an EMBL/GenBank/DDBJ whole genome shotgun (WGS) entry which is preliminary data.</text>
</comment>
<dbReference type="GO" id="GO:0004519">
    <property type="term" value="F:endonuclease activity"/>
    <property type="evidence" value="ECO:0007669"/>
    <property type="project" value="UniProtKB-KW"/>
</dbReference>
<evidence type="ECO:0000313" key="11">
    <source>
        <dbReference type="Proteomes" id="UP001560685"/>
    </source>
</evidence>
<evidence type="ECO:0000256" key="1">
    <source>
        <dbReference type="ARBA" id="ARBA00022722"/>
    </source>
</evidence>
<proteinExistence type="predicted"/>